<dbReference type="EMBL" id="JAUDFV010000153">
    <property type="protein sequence ID" value="KAL2717519.1"/>
    <property type="molecule type" value="Genomic_DNA"/>
</dbReference>
<feature type="region of interest" description="Disordered" evidence="1">
    <location>
        <begin position="35"/>
        <end position="97"/>
    </location>
</feature>
<reference evidence="2 3" key="1">
    <citation type="journal article" date="2024" name="Ann. Entomol. Soc. Am.">
        <title>Genomic analyses of the southern and eastern yellowjacket wasps (Hymenoptera: Vespidae) reveal evolutionary signatures of social life.</title>
        <authorList>
            <person name="Catto M.A."/>
            <person name="Caine P.B."/>
            <person name="Orr S.E."/>
            <person name="Hunt B.G."/>
            <person name="Goodisman M.A.D."/>
        </authorList>
    </citation>
    <scope>NUCLEOTIDE SEQUENCE [LARGE SCALE GENOMIC DNA]</scope>
    <source>
        <strain evidence="2">233</strain>
        <tissue evidence="2">Head and thorax</tissue>
    </source>
</reference>
<organism evidence="2 3">
    <name type="scientific">Vespula squamosa</name>
    <name type="common">Southern yellow jacket</name>
    <name type="synonym">Wasp</name>
    <dbReference type="NCBI Taxonomy" id="30214"/>
    <lineage>
        <taxon>Eukaryota</taxon>
        <taxon>Metazoa</taxon>
        <taxon>Ecdysozoa</taxon>
        <taxon>Arthropoda</taxon>
        <taxon>Hexapoda</taxon>
        <taxon>Insecta</taxon>
        <taxon>Pterygota</taxon>
        <taxon>Neoptera</taxon>
        <taxon>Endopterygota</taxon>
        <taxon>Hymenoptera</taxon>
        <taxon>Apocrita</taxon>
        <taxon>Aculeata</taxon>
        <taxon>Vespoidea</taxon>
        <taxon>Vespidae</taxon>
        <taxon>Vespinae</taxon>
        <taxon>Vespula</taxon>
    </lineage>
</organism>
<protein>
    <submittedName>
        <fullName evidence="2">Uncharacterized protein</fullName>
    </submittedName>
</protein>
<feature type="compositionally biased region" description="Acidic residues" evidence="1">
    <location>
        <begin position="50"/>
        <end position="62"/>
    </location>
</feature>
<proteinExistence type="predicted"/>
<gene>
    <name evidence="2" type="ORF">V1478_013219</name>
</gene>
<sequence length="164" mass="17226">MEGYGGLERQLDFSTALENRKRVRSLGAVAGNKERPVLLDFSSRKPPNEEKEEEEEEEEEVADGGSCGGSYGGGGDGGGADGGGGDGDGGGGCSSSLYSTRVDSTPVRFWVGRRVCSASVHPVPLVSDASIVGSQARTNFATRPKEALTNILIYDSPSLEFDYL</sequence>
<comment type="caution">
    <text evidence="2">The sequence shown here is derived from an EMBL/GenBank/DDBJ whole genome shotgun (WGS) entry which is preliminary data.</text>
</comment>
<evidence type="ECO:0000256" key="1">
    <source>
        <dbReference type="SAM" id="MobiDB-lite"/>
    </source>
</evidence>
<evidence type="ECO:0000313" key="2">
    <source>
        <dbReference type="EMBL" id="KAL2717519.1"/>
    </source>
</evidence>
<keyword evidence="3" id="KW-1185">Reference proteome</keyword>
<dbReference type="Proteomes" id="UP001607302">
    <property type="component" value="Unassembled WGS sequence"/>
</dbReference>
<feature type="compositionally biased region" description="Gly residues" evidence="1">
    <location>
        <begin position="65"/>
        <end position="93"/>
    </location>
</feature>
<accession>A0ABD2AA80</accession>
<name>A0ABD2AA80_VESSQ</name>
<dbReference type="AlphaFoldDB" id="A0ABD2AA80"/>
<evidence type="ECO:0000313" key="3">
    <source>
        <dbReference type="Proteomes" id="UP001607302"/>
    </source>
</evidence>
<feature type="compositionally biased region" description="Basic and acidic residues" evidence="1">
    <location>
        <begin position="35"/>
        <end position="49"/>
    </location>
</feature>